<gene>
    <name evidence="1" type="ORF">AB6A40_000200</name>
</gene>
<evidence type="ECO:0000313" key="1">
    <source>
        <dbReference type="EMBL" id="MFH4973491.1"/>
    </source>
</evidence>
<evidence type="ECO:0000313" key="2">
    <source>
        <dbReference type="Proteomes" id="UP001608902"/>
    </source>
</evidence>
<accession>A0ABD6E2V4</accession>
<dbReference type="Proteomes" id="UP001608902">
    <property type="component" value="Unassembled WGS sequence"/>
</dbReference>
<dbReference type="Gene3D" id="3.30.980.10">
    <property type="entry name" value="Threonyl-trna Synthetase, Chain A, domain 2"/>
    <property type="match status" value="1"/>
</dbReference>
<name>A0ABD6E2V4_9BILA</name>
<keyword evidence="2" id="KW-1185">Reference proteome</keyword>
<comment type="caution">
    <text evidence="1">The sequence shown here is derived from an EMBL/GenBank/DDBJ whole genome shotgun (WGS) entry which is preliminary data.</text>
</comment>
<organism evidence="1 2">
    <name type="scientific">Gnathostoma spinigerum</name>
    <dbReference type="NCBI Taxonomy" id="75299"/>
    <lineage>
        <taxon>Eukaryota</taxon>
        <taxon>Metazoa</taxon>
        <taxon>Ecdysozoa</taxon>
        <taxon>Nematoda</taxon>
        <taxon>Chromadorea</taxon>
        <taxon>Rhabditida</taxon>
        <taxon>Spirurina</taxon>
        <taxon>Gnathostomatomorpha</taxon>
        <taxon>Gnathostomatoidea</taxon>
        <taxon>Gnathostomatidae</taxon>
        <taxon>Gnathostoma</taxon>
    </lineage>
</organism>
<dbReference type="SUPFAM" id="SSF55186">
    <property type="entry name" value="ThrRS/AlaRS common domain"/>
    <property type="match status" value="1"/>
</dbReference>
<dbReference type="AlphaFoldDB" id="A0ABD6E2V4"/>
<reference evidence="1 2" key="1">
    <citation type="submission" date="2024-08" db="EMBL/GenBank/DDBJ databases">
        <title>Gnathostoma spinigerum genome.</title>
        <authorList>
            <person name="Gonzalez-Bertolin B."/>
            <person name="Monzon S."/>
            <person name="Zaballos A."/>
            <person name="Jimenez P."/>
            <person name="Dekumyoy P."/>
            <person name="Varona S."/>
            <person name="Cuesta I."/>
            <person name="Sumanam S."/>
            <person name="Adisakwattana P."/>
            <person name="Gasser R.B."/>
            <person name="Hernandez-Gonzalez A."/>
            <person name="Young N.D."/>
            <person name="Perteguer M.J."/>
        </authorList>
    </citation>
    <scope>NUCLEOTIDE SEQUENCE [LARGE SCALE GENOMIC DNA]</scope>
    <source>
        <strain evidence="1">AL3</strain>
        <tissue evidence="1">Liver</tissue>
    </source>
</reference>
<dbReference type="InterPro" id="IPR018163">
    <property type="entry name" value="Thr/Ala-tRNA-synth_IIc_edit"/>
</dbReference>
<protein>
    <submittedName>
        <fullName evidence="1">Uncharacterized protein</fullName>
    </submittedName>
</protein>
<dbReference type="EMBL" id="JBGFUD010000050">
    <property type="protein sequence ID" value="MFH4973491.1"/>
    <property type="molecule type" value="Genomic_DNA"/>
</dbReference>
<proteinExistence type="predicted"/>
<sequence length="321" mass="36344">MNITLALRREFLFQVRSLSSHQIKTRLKLFLDEKRRQISEESLSLNKVIVTVVKPNGEEKHLLMNDRISTYFDCTRHISSHTATNTAIVNVSVAGEKHFASVHEKIAGPCHLSLLNYTSAVDTDEVNKAYWRSCAFLLAAVIQDCFRSTVQLQSSMDLNYSCGRFAQQAQISEIEDWEPQKSECAILSRCAVGDYIEKRVPFEVLNIPVDLATEMFSDNPIRIRQIEEANEAEVKVCKLGDFVDICDHPPFIANAAQIGRFAVSEIIRRSPTLFEFSGTSLPSVLKCSSYSWDILIEGSRVSESDEQSREDVHRHRKAVEA</sequence>